<dbReference type="AlphaFoldDB" id="A0AB38F270"/>
<dbReference type="EMBL" id="UASG01000024">
    <property type="protein sequence ID" value="SPX32014.1"/>
    <property type="molecule type" value="Genomic_DNA"/>
</dbReference>
<protein>
    <submittedName>
        <fullName evidence="1">Uncharacterized protein</fullName>
    </submittedName>
</protein>
<sequence length="89" mass="9742">MRLFSDEPRHCCTSFAGDPNGLINANRIEIARKNHITHRGTDPVIQMQTTADVTDMLFDVPDGFAAAATSAEKRQIVAVTLRMIASNQA</sequence>
<evidence type="ECO:0000313" key="2">
    <source>
        <dbReference type="Proteomes" id="UP000250385"/>
    </source>
</evidence>
<accession>A0AB38F270</accession>
<comment type="caution">
    <text evidence="1">The sequence shown here is derived from an EMBL/GenBank/DDBJ whole genome shotgun (WGS) entry which is preliminary data.</text>
</comment>
<evidence type="ECO:0000313" key="1">
    <source>
        <dbReference type="EMBL" id="SPX32014.1"/>
    </source>
</evidence>
<proteinExistence type="predicted"/>
<reference evidence="1 2" key="1">
    <citation type="submission" date="2018-06" db="EMBL/GenBank/DDBJ databases">
        <authorList>
            <consortium name="Pathogen Informatics"/>
            <person name="Doyle S."/>
        </authorList>
    </citation>
    <scope>NUCLEOTIDE SEQUENCE [LARGE SCALE GENOMIC DNA]</scope>
    <source>
        <strain evidence="1 2">NCTC10279</strain>
    </source>
</reference>
<name>A0AB38F270_ECOLX</name>
<gene>
    <name evidence="1" type="ORF">NCTC10279_04444</name>
</gene>
<organism evidence="1 2">
    <name type="scientific">Escherichia coli</name>
    <dbReference type="NCBI Taxonomy" id="562"/>
    <lineage>
        <taxon>Bacteria</taxon>
        <taxon>Pseudomonadati</taxon>
        <taxon>Pseudomonadota</taxon>
        <taxon>Gammaproteobacteria</taxon>
        <taxon>Enterobacterales</taxon>
        <taxon>Enterobacteriaceae</taxon>
        <taxon>Escherichia</taxon>
    </lineage>
</organism>
<dbReference type="Proteomes" id="UP000250385">
    <property type="component" value="Unassembled WGS sequence"/>
</dbReference>